<name>A0A2I8VGP2_9EURY</name>
<feature type="region of interest" description="Disordered" evidence="1">
    <location>
        <begin position="1"/>
        <end position="56"/>
    </location>
</feature>
<organism evidence="2 3">
    <name type="scientific">Salinigranum rubrum</name>
    <dbReference type="NCBI Taxonomy" id="755307"/>
    <lineage>
        <taxon>Archaea</taxon>
        <taxon>Methanobacteriati</taxon>
        <taxon>Methanobacteriota</taxon>
        <taxon>Stenosarchaea group</taxon>
        <taxon>Halobacteria</taxon>
        <taxon>Halobacteriales</taxon>
        <taxon>Haloferacaceae</taxon>
        <taxon>Salinigranum</taxon>
    </lineage>
</organism>
<evidence type="ECO:0000313" key="2">
    <source>
        <dbReference type="EMBL" id="AUV81092.1"/>
    </source>
</evidence>
<protein>
    <submittedName>
        <fullName evidence="2">Uncharacterized protein</fullName>
    </submittedName>
</protein>
<dbReference type="GeneID" id="35591420"/>
<dbReference type="Proteomes" id="UP000236584">
    <property type="component" value="Chromosome"/>
</dbReference>
<dbReference type="EMBL" id="CP026309">
    <property type="protein sequence ID" value="AUV81092.1"/>
    <property type="molecule type" value="Genomic_DNA"/>
</dbReference>
<keyword evidence="3" id="KW-1185">Reference proteome</keyword>
<sequence>MASNDPPRESEDESDVQQALDGEWHEQQNTPVTVLTDTKEDSQSSARVSVLEPESDEKEAVALAVESQNEDHLVKIDVDSALVLSDKLGQVAERVSSKVGR</sequence>
<dbReference type="AlphaFoldDB" id="A0A2I8VGP2"/>
<feature type="compositionally biased region" description="Polar residues" evidence="1">
    <location>
        <begin position="27"/>
        <end position="36"/>
    </location>
</feature>
<evidence type="ECO:0000313" key="3">
    <source>
        <dbReference type="Proteomes" id="UP000236584"/>
    </source>
</evidence>
<dbReference type="RefSeq" id="WP_103424780.1">
    <property type="nucleotide sequence ID" value="NZ_CP026309.1"/>
</dbReference>
<reference evidence="2 3" key="1">
    <citation type="submission" date="2018-01" db="EMBL/GenBank/DDBJ databases">
        <title>Complete genome sequence of Salinigranum rubrum GX10T, an extremely halophilic archaeon isolated from a marine solar saltern.</title>
        <authorList>
            <person name="Han S."/>
        </authorList>
    </citation>
    <scope>NUCLEOTIDE SEQUENCE [LARGE SCALE GENOMIC DNA]</scope>
    <source>
        <strain evidence="2 3">GX10</strain>
    </source>
</reference>
<evidence type="ECO:0000256" key="1">
    <source>
        <dbReference type="SAM" id="MobiDB-lite"/>
    </source>
</evidence>
<gene>
    <name evidence="2" type="ORF">C2R22_04980</name>
</gene>
<proteinExistence type="predicted"/>
<dbReference type="KEGG" id="srub:C2R22_04980"/>
<accession>A0A2I8VGP2</accession>